<comment type="similarity">
    <text evidence="5 17">Belongs to the PEP-utilizing enzyme family.</text>
</comment>
<gene>
    <name evidence="24" type="primary">ptsP</name>
    <name evidence="24" type="ORF">IAA48_00195</name>
</gene>
<dbReference type="InterPro" id="IPR024692">
    <property type="entry name" value="PTS_EI"/>
</dbReference>
<dbReference type="PIRSF" id="PIRSF000732">
    <property type="entry name" value="PTS_enzyme_I"/>
    <property type="match status" value="1"/>
</dbReference>
<dbReference type="SUPFAM" id="SSF47831">
    <property type="entry name" value="Enzyme I of the PEP:sugar phosphotransferase system HPr-binding (sub)domain"/>
    <property type="match status" value="1"/>
</dbReference>
<dbReference type="InterPro" id="IPR050499">
    <property type="entry name" value="PEP-utilizing_PTS_enzyme"/>
</dbReference>
<evidence type="ECO:0000259" key="22">
    <source>
        <dbReference type="Pfam" id="PF02896"/>
    </source>
</evidence>
<dbReference type="PANTHER" id="PTHR46244:SF3">
    <property type="entry name" value="PHOSPHOENOLPYRUVATE-PROTEIN PHOSPHOTRANSFERASE"/>
    <property type="match status" value="1"/>
</dbReference>
<evidence type="ECO:0000256" key="1">
    <source>
        <dbReference type="ARBA" id="ARBA00000683"/>
    </source>
</evidence>
<feature type="binding site" evidence="19">
    <location>
        <position position="299"/>
    </location>
    <ligand>
        <name>phosphoenolpyruvate</name>
        <dbReference type="ChEBI" id="CHEBI:58702"/>
    </ligand>
</feature>
<feature type="active site" description="Tele-phosphohistidine intermediate" evidence="18">
    <location>
        <position position="192"/>
    </location>
</feature>
<evidence type="ECO:0000256" key="18">
    <source>
        <dbReference type="PIRSR" id="PIRSR000732-1"/>
    </source>
</evidence>
<feature type="binding site" evidence="20">
    <location>
        <position position="434"/>
    </location>
    <ligand>
        <name>Mg(2+)</name>
        <dbReference type="ChEBI" id="CHEBI:18420"/>
    </ligand>
</feature>
<dbReference type="Pfam" id="PF02896">
    <property type="entry name" value="PEP-utilizers_C"/>
    <property type="match status" value="1"/>
</dbReference>
<dbReference type="GO" id="GO:0009401">
    <property type="term" value="P:phosphoenolpyruvate-dependent sugar phosphotransferase system"/>
    <property type="evidence" value="ECO:0007669"/>
    <property type="project" value="UniProtKB-KW"/>
</dbReference>
<evidence type="ECO:0000256" key="4">
    <source>
        <dbReference type="ARBA" id="ARBA00004496"/>
    </source>
</evidence>
<evidence type="ECO:0000256" key="2">
    <source>
        <dbReference type="ARBA" id="ARBA00001946"/>
    </source>
</evidence>
<evidence type="ECO:0000256" key="5">
    <source>
        <dbReference type="ARBA" id="ARBA00007837"/>
    </source>
</evidence>
<dbReference type="InterPro" id="IPR036618">
    <property type="entry name" value="PtsI_HPr-bd_sf"/>
</dbReference>
<dbReference type="PANTHER" id="PTHR46244">
    <property type="entry name" value="PHOSPHOENOLPYRUVATE-PROTEIN PHOSPHOTRANSFERASE"/>
    <property type="match status" value="1"/>
</dbReference>
<evidence type="ECO:0000256" key="3">
    <source>
        <dbReference type="ARBA" id="ARBA00002728"/>
    </source>
</evidence>
<keyword evidence="8 17" id="KW-0813">Transport</keyword>
<keyword evidence="10 17" id="KW-0762">Sugar transport</keyword>
<dbReference type="InterPro" id="IPR008731">
    <property type="entry name" value="PTS_EIN"/>
</dbReference>
<feature type="domain" description="PEP-utilising enzyme mobile" evidence="21">
    <location>
        <begin position="156"/>
        <end position="228"/>
    </location>
</feature>
<evidence type="ECO:0000313" key="25">
    <source>
        <dbReference type="Proteomes" id="UP000824205"/>
    </source>
</evidence>
<dbReference type="GO" id="GO:0046872">
    <property type="term" value="F:metal ion binding"/>
    <property type="evidence" value="ECO:0007669"/>
    <property type="project" value="UniProtKB-KW"/>
</dbReference>
<dbReference type="Proteomes" id="UP000824205">
    <property type="component" value="Unassembled WGS sequence"/>
</dbReference>
<dbReference type="SUPFAM" id="SSF52009">
    <property type="entry name" value="Phosphohistidine domain"/>
    <property type="match status" value="1"/>
</dbReference>
<evidence type="ECO:0000256" key="6">
    <source>
        <dbReference type="ARBA" id="ARBA00012232"/>
    </source>
</evidence>
<evidence type="ECO:0000256" key="20">
    <source>
        <dbReference type="PIRSR" id="PIRSR000732-3"/>
    </source>
</evidence>
<feature type="domain" description="PEP-utilising enzyme C-terminal" evidence="22">
    <location>
        <begin position="259"/>
        <end position="541"/>
    </location>
</feature>
<dbReference type="InterPro" id="IPR006318">
    <property type="entry name" value="PTS_EI-like"/>
</dbReference>
<comment type="cofactor">
    <cofactor evidence="2 17 20">
        <name>Mg(2+)</name>
        <dbReference type="ChEBI" id="CHEBI:18420"/>
    </cofactor>
</comment>
<comment type="function">
    <text evidence="3 17">General (non sugar-specific) component of the phosphoenolpyruvate-dependent sugar phosphotransferase system (sugar PTS). This major carbohydrate active-transport system catalyzes the phosphorylation of incoming sugar substrates concomitantly with their translocation across the cell membrane. Enzyme I transfers the phosphoryl group from phosphoenolpyruvate (PEP) to the phosphoryl carrier protein (HPr).</text>
</comment>
<evidence type="ECO:0000256" key="15">
    <source>
        <dbReference type="ARBA" id="ARBA00022842"/>
    </source>
</evidence>
<dbReference type="InterPro" id="IPR040442">
    <property type="entry name" value="Pyrv_kinase-like_dom_sf"/>
</dbReference>
<evidence type="ECO:0000313" key="24">
    <source>
        <dbReference type="EMBL" id="HIW84894.1"/>
    </source>
</evidence>
<dbReference type="InterPro" id="IPR015813">
    <property type="entry name" value="Pyrv/PenolPyrv_kinase-like_dom"/>
</dbReference>
<dbReference type="Gene3D" id="3.50.30.10">
    <property type="entry name" value="Phosphohistidine domain"/>
    <property type="match status" value="1"/>
</dbReference>
<dbReference type="PROSITE" id="PS00370">
    <property type="entry name" value="PEP_ENZYMES_PHOS_SITE"/>
    <property type="match status" value="1"/>
</dbReference>
<evidence type="ECO:0000256" key="14">
    <source>
        <dbReference type="ARBA" id="ARBA00022777"/>
    </source>
</evidence>
<evidence type="ECO:0000256" key="16">
    <source>
        <dbReference type="ARBA" id="ARBA00033235"/>
    </source>
</evidence>
<feature type="binding site" evidence="19">
    <location>
        <position position="468"/>
    </location>
    <ligand>
        <name>phosphoenolpyruvate</name>
        <dbReference type="ChEBI" id="CHEBI:58702"/>
    </ligand>
</feature>
<feature type="active site" description="Proton donor" evidence="18">
    <location>
        <position position="505"/>
    </location>
</feature>
<sequence>MDNTKTYSGVAVSEGYGIGKAVVIKEARPDYSGVAFSTAEKECARLDSAVAEYTAQTKALIEALKKEAGEKNAQILEGHLVMLADPFMIGQMKENINAASVPAEKAVDEVCSMFCAMFSAAEDELTRQRGTDVNDIKNSLLKILLGIEEVDISRVPAGSVLITSDFTPSMTSKINPQNVEAIIGEVGGVTSHSAIIARAMGIPCVLGVADADHIFAPGEELIVDALKGVVIASPSAGDVQKYTALKEQEQQERLLLKEYINKPTVTKSGVKKAVYANIAKAQDVHSAVVNGAEGIGLFRTEFLYMDREDAPSEEEQFEAYSAVAKAMGGREVIIRTLDVGGDKHIPYLQIEKEENPFMGLRAIRYCLKDTALFKTQLKALLRAACFGNIKIMLPLVCTVEEVQSAKALLLECMQELDAQGTEYKKDIKLGIMMETPAAVFVADELAAESDFFSIGTNDLTGYTMAADRGNREVSYLYDSNNPAVLKAIQRIIESAKKAGIPVGMCGEAAADRNMIPKLIEWGLDEFSVSSSAILKTRKAICTCE</sequence>
<evidence type="ECO:0000256" key="10">
    <source>
        <dbReference type="ARBA" id="ARBA00022597"/>
    </source>
</evidence>
<reference evidence="24" key="1">
    <citation type="journal article" date="2021" name="PeerJ">
        <title>Extensive microbial diversity within the chicken gut microbiome revealed by metagenomics and culture.</title>
        <authorList>
            <person name="Gilroy R."/>
            <person name="Ravi A."/>
            <person name="Getino M."/>
            <person name="Pursley I."/>
            <person name="Horton D.L."/>
            <person name="Alikhan N.F."/>
            <person name="Baker D."/>
            <person name="Gharbi K."/>
            <person name="Hall N."/>
            <person name="Watson M."/>
            <person name="Adriaenssens E.M."/>
            <person name="Foster-Nyarko E."/>
            <person name="Jarju S."/>
            <person name="Secka A."/>
            <person name="Antonio M."/>
            <person name="Oren A."/>
            <person name="Chaudhuri R.R."/>
            <person name="La Ragione R."/>
            <person name="Hildebrand F."/>
            <person name="Pallen M.J."/>
        </authorList>
    </citation>
    <scope>NUCLEOTIDE SEQUENCE</scope>
    <source>
        <strain evidence="24">421</strain>
    </source>
</reference>
<evidence type="ECO:0000256" key="17">
    <source>
        <dbReference type="PIRNR" id="PIRNR000732"/>
    </source>
</evidence>
<dbReference type="PRINTS" id="PR01736">
    <property type="entry name" value="PHPHTRNFRASE"/>
</dbReference>
<organism evidence="24 25">
    <name type="scientific">Candidatus Eubacterium faecipullorum</name>
    <dbReference type="NCBI Taxonomy" id="2838571"/>
    <lineage>
        <taxon>Bacteria</taxon>
        <taxon>Bacillati</taxon>
        <taxon>Bacillota</taxon>
        <taxon>Clostridia</taxon>
        <taxon>Eubacteriales</taxon>
        <taxon>Eubacteriaceae</taxon>
        <taxon>Eubacterium</taxon>
    </lineage>
</organism>
<evidence type="ECO:0000256" key="11">
    <source>
        <dbReference type="ARBA" id="ARBA00022679"/>
    </source>
</evidence>
<evidence type="ECO:0000256" key="7">
    <source>
        <dbReference type="ARBA" id="ARBA00016544"/>
    </source>
</evidence>
<dbReference type="Gene3D" id="1.10.274.10">
    <property type="entry name" value="PtsI, HPr-binding domain"/>
    <property type="match status" value="1"/>
</dbReference>
<dbReference type="EC" id="2.7.3.9" evidence="6 17"/>
<dbReference type="GO" id="GO:0016301">
    <property type="term" value="F:kinase activity"/>
    <property type="evidence" value="ECO:0007669"/>
    <property type="project" value="UniProtKB-KW"/>
</dbReference>
<protein>
    <recommendedName>
        <fullName evidence="7 17">Phosphoenolpyruvate-protein phosphotransferase</fullName>
        <ecNumber evidence="6 17">2.7.3.9</ecNumber>
    </recommendedName>
    <alternativeName>
        <fullName evidence="16 17">Phosphotransferase system, enzyme I</fullName>
    </alternativeName>
</protein>
<feature type="binding site" evidence="19">
    <location>
        <position position="335"/>
    </location>
    <ligand>
        <name>phosphoenolpyruvate</name>
        <dbReference type="ChEBI" id="CHEBI:58702"/>
    </ligand>
</feature>
<reference evidence="24" key="2">
    <citation type="submission" date="2021-04" db="EMBL/GenBank/DDBJ databases">
        <authorList>
            <person name="Gilroy R."/>
        </authorList>
    </citation>
    <scope>NUCLEOTIDE SEQUENCE</scope>
    <source>
        <strain evidence="24">421</strain>
    </source>
</reference>
<dbReference type="InterPro" id="IPR008279">
    <property type="entry name" value="PEP-util_enz_mobile_dom"/>
</dbReference>
<keyword evidence="15 17" id="KW-0460">Magnesium</keyword>
<evidence type="ECO:0000256" key="9">
    <source>
        <dbReference type="ARBA" id="ARBA00022490"/>
    </source>
</evidence>
<comment type="caution">
    <text evidence="24">The sequence shown here is derived from an EMBL/GenBank/DDBJ whole genome shotgun (WGS) entry which is preliminary data.</text>
</comment>
<name>A0A9D1RC57_9FIRM</name>
<dbReference type="InterPro" id="IPR036637">
    <property type="entry name" value="Phosphohistidine_dom_sf"/>
</dbReference>
<dbReference type="InterPro" id="IPR000121">
    <property type="entry name" value="PEP_util_C"/>
</dbReference>
<evidence type="ECO:0000256" key="13">
    <source>
        <dbReference type="ARBA" id="ARBA00022723"/>
    </source>
</evidence>
<evidence type="ECO:0000256" key="12">
    <source>
        <dbReference type="ARBA" id="ARBA00022683"/>
    </source>
</evidence>
<keyword evidence="13 17" id="KW-0479">Metal-binding</keyword>
<dbReference type="Gene3D" id="3.20.20.60">
    <property type="entry name" value="Phosphoenolpyruvate-binding domains"/>
    <property type="match status" value="1"/>
</dbReference>
<dbReference type="EMBL" id="DXGE01000001">
    <property type="protein sequence ID" value="HIW84894.1"/>
    <property type="molecule type" value="Genomic_DNA"/>
</dbReference>
<dbReference type="GO" id="GO:0005737">
    <property type="term" value="C:cytoplasm"/>
    <property type="evidence" value="ECO:0007669"/>
    <property type="project" value="UniProtKB-SubCell"/>
</dbReference>
<feature type="domain" description="Phosphotransferase system enzyme I N-terminal" evidence="23">
    <location>
        <begin position="9"/>
        <end position="129"/>
    </location>
</feature>
<feature type="binding site" evidence="19">
    <location>
        <begin position="457"/>
        <end position="458"/>
    </location>
    <ligand>
        <name>phosphoenolpyruvate</name>
        <dbReference type="ChEBI" id="CHEBI:58702"/>
    </ligand>
</feature>
<dbReference type="NCBIfam" id="TIGR01417">
    <property type="entry name" value="PTS_I_fam"/>
    <property type="match status" value="1"/>
</dbReference>
<keyword evidence="12 17" id="KW-0598">Phosphotransferase system</keyword>
<evidence type="ECO:0000256" key="19">
    <source>
        <dbReference type="PIRSR" id="PIRSR000732-2"/>
    </source>
</evidence>
<proteinExistence type="inferred from homology"/>
<dbReference type="AlphaFoldDB" id="A0A9D1RC57"/>
<dbReference type="SUPFAM" id="SSF51621">
    <property type="entry name" value="Phosphoenolpyruvate/pyruvate domain"/>
    <property type="match status" value="1"/>
</dbReference>
<accession>A0A9D1RC57</accession>
<keyword evidence="9 17" id="KW-0963">Cytoplasm</keyword>
<evidence type="ECO:0000256" key="8">
    <source>
        <dbReference type="ARBA" id="ARBA00022448"/>
    </source>
</evidence>
<evidence type="ECO:0000259" key="21">
    <source>
        <dbReference type="Pfam" id="PF00391"/>
    </source>
</evidence>
<keyword evidence="14 17" id="KW-0418">Kinase</keyword>
<keyword evidence="11 17" id="KW-0808">Transferase</keyword>
<evidence type="ECO:0000259" key="23">
    <source>
        <dbReference type="Pfam" id="PF05524"/>
    </source>
</evidence>
<feature type="binding site" evidence="20">
    <location>
        <position position="458"/>
    </location>
    <ligand>
        <name>Mg(2+)</name>
        <dbReference type="ChEBI" id="CHEBI:18420"/>
    </ligand>
</feature>
<dbReference type="GO" id="GO:0008965">
    <property type="term" value="F:phosphoenolpyruvate-protein phosphotransferase activity"/>
    <property type="evidence" value="ECO:0007669"/>
    <property type="project" value="UniProtKB-EC"/>
</dbReference>
<dbReference type="Pfam" id="PF00391">
    <property type="entry name" value="PEP-utilizers"/>
    <property type="match status" value="1"/>
</dbReference>
<dbReference type="InterPro" id="IPR018274">
    <property type="entry name" value="PEP_util_AS"/>
</dbReference>
<comment type="catalytic activity">
    <reaction evidence="1 17">
        <text>L-histidyl-[protein] + phosphoenolpyruvate = N(pros)-phospho-L-histidyl-[protein] + pyruvate</text>
        <dbReference type="Rhea" id="RHEA:23880"/>
        <dbReference type="Rhea" id="RHEA-COMP:9745"/>
        <dbReference type="Rhea" id="RHEA-COMP:9746"/>
        <dbReference type="ChEBI" id="CHEBI:15361"/>
        <dbReference type="ChEBI" id="CHEBI:29979"/>
        <dbReference type="ChEBI" id="CHEBI:58702"/>
        <dbReference type="ChEBI" id="CHEBI:64837"/>
        <dbReference type="EC" id="2.7.3.9"/>
    </reaction>
</comment>
<comment type="subcellular location">
    <subcellularLocation>
        <location evidence="4 17">Cytoplasm</location>
    </subcellularLocation>
</comment>
<dbReference type="Pfam" id="PF05524">
    <property type="entry name" value="PEP-utilisers_N"/>
    <property type="match status" value="1"/>
</dbReference>